<dbReference type="AlphaFoldDB" id="A0A7R9J3S4"/>
<sequence length="228" mass="25308">MLLSATGIGRIKQDWLRNWQEALDCDQGVTSDFLADSLNDPGTSNLQASILYFKKRQSKKNNVSLSTAEMTTRKEVDLATQEIIQVEQSQVVWRVTTAWANLVPLLDSIPDQLVKSVPGYETNQDSSVVEEWHAKSKVPYTGRDDYDAKCLVCDCHVNVSNKGGIALITMLILRVQEDVASAEVGESNVIAHEGVWCSAKSLLALKLHPLVPNIGLARRAGRRYKTIR</sequence>
<reference evidence="1" key="1">
    <citation type="submission" date="2020-11" db="EMBL/GenBank/DDBJ databases">
        <authorList>
            <person name="Tran Van P."/>
        </authorList>
    </citation>
    <scope>NUCLEOTIDE SEQUENCE</scope>
</reference>
<evidence type="ECO:0000313" key="1">
    <source>
        <dbReference type="EMBL" id="CAD7572088.1"/>
    </source>
</evidence>
<protein>
    <submittedName>
        <fullName evidence="1">(California timema) hypothetical protein</fullName>
    </submittedName>
</protein>
<dbReference type="EMBL" id="OE180841">
    <property type="protein sequence ID" value="CAD7572088.1"/>
    <property type="molecule type" value="Genomic_DNA"/>
</dbReference>
<proteinExistence type="predicted"/>
<gene>
    <name evidence="1" type="ORF">TCMB3V08_LOCUS4746</name>
</gene>
<accession>A0A7R9J3S4</accession>
<organism evidence="1">
    <name type="scientific">Timema californicum</name>
    <name type="common">California timema</name>
    <name type="synonym">Walking stick</name>
    <dbReference type="NCBI Taxonomy" id="61474"/>
    <lineage>
        <taxon>Eukaryota</taxon>
        <taxon>Metazoa</taxon>
        <taxon>Ecdysozoa</taxon>
        <taxon>Arthropoda</taxon>
        <taxon>Hexapoda</taxon>
        <taxon>Insecta</taxon>
        <taxon>Pterygota</taxon>
        <taxon>Neoptera</taxon>
        <taxon>Polyneoptera</taxon>
        <taxon>Phasmatodea</taxon>
        <taxon>Timematodea</taxon>
        <taxon>Timematoidea</taxon>
        <taxon>Timematidae</taxon>
        <taxon>Timema</taxon>
    </lineage>
</organism>
<name>A0A7R9J3S4_TIMCA</name>